<organism evidence="5 6">
    <name type="scientific">Spirosoma arboris</name>
    <dbReference type="NCBI Taxonomy" id="2682092"/>
    <lineage>
        <taxon>Bacteria</taxon>
        <taxon>Pseudomonadati</taxon>
        <taxon>Bacteroidota</taxon>
        <taxon>Cytophagia</taxon>
        <taxon>Cytophagales</taxon>
        <taxon>Cytophagaceae</taxon>
        <taxon>Spirosoma</taxon>
    </lineage>
</organism>
<accession>A0A7K1SD51</accession>
<evidence type="ECO:0000313" key="6">
    <source>
        <dbReference type="Proteomes" id="UP000436006"/>
    </source>
</evidence>
<evidence type="ECO:0000256" key="3">
    <source>
        <dbReference type="SAM" id="SignalP"/>
    </source>
</evidence>
<feature type="repeat" description="NHL" evidence="2">
    <location>
        <begin position="589"/>
        <end position="632"/>
    </location>
</feature>
<keyword evidence="1" id="KW-0677">Repeat</keyword>
<dbReference type="Pfam" id="PF01436">
    <property type="entry name" value="NHL"/>
    <property type="match status" value="1"/>
</dbReference>
<feature type="repeat" description="NHL" evidence="2">
    <location>
        <begin position="163"/>
        <end position="198"/>
    </location>
</feature>
<dbReference type="Pfam" id="PF25021">
    <property type="entry name" value="TEN_NHL"/>
    <property type="match status" value="6"/>
</dbReference>
<dbReference type="PANTHER" id="PTHR46388">
    <property type="entry name" value="NHL REPEAT-CONTAINING PROTEIN 2"/>
    <property type="match status" value="1"/>
</dbReference>
<dbReference type="CDD" id="cd14953">
    <property type="entry name" value="NHL_like_1"/>
    <property type="match status" value="2"/>
</dbReference>
<dbReference type="PROSITE" id="PS51125">
    <property type="entry name" value="NHL"/>
    <property type="match status" value="3"/>
</dbReference>
<dbReference type="Gene3D" id="2.60.40.10">
    <property type="entry name" value="Immunoglobulins"/>
    <property type="match status" value="1"/>
</dbReference>
<feature type="domain" description="Teneurin NHL" evidence="4">
    <location>
        <begin position="479"/>
        <end position="529"/>
    </location>
</feature>
<dbReference type="SUPFAM" id="SSF63829">
    <property type="entry name" value="Calcium-dependent phosphotriesterase"/>
    <property type="match status" value="1"/>
</dbReference>
<sequence>MKRFLRAHHKLTLCLSAILLFISTWLPAQIITTVAGSNLKGDGGPATTACLNNPSGVAVDKNGAVYIADQGNNRIRKVPINGIITTVAGNGYSGGRISGDGGPATATFLTGATSVVVDDSGNLYISEQYTSHIRKVSTNGIIKTIAGNGRASNPFEVGDGLAATDASLAYPAGIALDAAGNLYIADQYNNRIRKIDSHGIITTVAGDGNRSSVVLGDGGDATHASLDTPTGVAVDKAGTIYIVDTGHYRVRKVDSKGIITTIEANLRNPTSVAVDDTGNLYIADSWSGLVRKISTTGVISTVAGNGSNNYGEDGTLATETSLANPVGVTLDANGNLYITLQYGNRIRKVSTDGIITTVAGNGYSSFSGDGGLATAASLYNPFSVATDSNDNLYITDLFNHRIRKVSSNGIITTVAGNGSSGFSGDGGLATAATLAGAYNVIVDGTGTIYIADLFNHRIRKVSASGIITTIAGNGSSGFSGDDGPATEASLNKPASVALDRLGNLYIADLDNHRIRKIATDGIITTVVGNGVAGFSGDGGAATAASLNSPANVLVDSNNNLYIADQYDHRIRKVSASGIITTVAGNGSSGFSGDGGLATAANLNNPTGLALDRLGNLYIADLYNHRIRKVSSDGIITTVVGSDSIDSGGDGGLATAASLIEPSGVALDRYGNLYIADEGGIDYRIRKVSVPNTVSINPANLAAACSNSAFSLTAVALGFIPSSYAWSSQPTGLSASGSTPSFSAPSVNSPTTYTLTVTAIDGSISATTSTTLTINPTPGVAITGTPSLTIGNGQSTTLTASGATTYSWSTSATTPFIVVNATGIYSITGTTNGCSAQTSVTLSGSIVSVQDGNWSNPSTWNCGCEPTLYDIVTISNGHKVTVSQAVQTQVLKQFGILLFDVGGRISFWK</sequence>
<feature type="domain" description="Teneurin NHL" evidence="4">
    <location>
        <begin position="216"/>
        <end position="262"/>
    </location>
</feature>
<dbReference type="RefSeq" id="WP_157586331.1">
    <property type="nucleotide sequence ID" value="NZ_WPIN01000005.1"/>
</dbReference>
<dbReference type="InterPro" id="IPR001258">
    <property type="entry name" value="NHL_repeat"/>
</dbReference>
<dbReference type="EMBL" id="WPIN01000005">
    <property type="protein sequence ID" value="MVM31720.1"/>
    <property type="molecule type" value="Genomic_DNA"/>
</dbReference>
<dbReference type="SUPFAM" id="SSF101898">
    <property type="entry name" value="NHL repeat"/>
    <property type="match status" value="2"/>
</dbReference>
<dbReference type="PANTHER" id="PTHR46388:SF2">
    <property type="entry name" value="NHL REPEAT-CONTAINING PROTEIN 2"/>
    <property type="match status" value="1"/>
</dbReference>
<feature type="domain" description="Teneurin NHL" evidence="4">
    <location>
        <begin position="312"/>
        <end position="361"/>
    </location>
</feature>
<feature type="domain" description="Teneurin NHL" evidence="4">
    <location>
        <begin position="40"/>
        <end position="90"/>
    </location>
</feature>
<feature type="signal peptide" evidence="3">
    <location>
        <begin position="1"/>
        <end position="28"/>
    </location>
</feature>
<dbReference type="AlphaFoldDB" id="A0A7K1SD51"/>
<feature type="chain" id="PRO_5029663483" description="Teneurin NHL domain-containing protein" evidence="3">
    <location>
        <begin position="29"/>
        <end position="908"/>
    </location>
</feature>
<protein>
    <recommendedName>
        <fullName evidence="4">Teneurin NHL domain-containing protein</fullName>
    </recommendedName>
</protein>
<feature type="domain" description="Teneurin NHL" evidence="4">
    <location>
        <begin position="146"/>
        <end position="210"/>
    </location>
</feature>
<dbReference type="Proteomes" id="UP000436006">
    <property type="component" value="Unassembled WGS sequence"/>
</dbReference>
<keyword evidence="6" id="KW-1185">Reference proteome</keyword>
<dbReference type="Gene3D" id="2.120.10.30">
    <property type="entry name" value="TolB, C-terminal domain"/>
    <property type="match status" value="6"/>
</dbReference>
<proteinExistence type="predicted"/>
<feature type="domain" description="Teneurin NHL" evidence="4">
    <location>
        <begin position="591"/>
        <end position="645"/>
    </location>
</feature>
<dbReference type="InterPro" id="IPR013783">
    <property type="entry name" value="Ig-like_fold"/>
</dbReference>
<dbReference type="InterPro" id="IPR056822">
    <property type="entry name" value="TEN_NHL"/>
</dbReference>
<reference evidence="5 6" key="1">
    <citation type="submission" date="2019-12" db="EMBL/GenBank/DDBJ databases">
        <title>Spirosoma sp. HMF4905 genome sequencing and assembly.</title>
        <authorList>
            <person name="Kang H."/>
            <person name="Cha I."/>
            <person name="Kim H."/>
            <person name="Joh K."/>
        </authorList>
    </citation>
    <scope>NUCLEOTIDE SEQUENCE [LARGE SCALE GENOMIC DNA]</scope>
    <source>
        <strain evidence="5 6">HMF4905</strain>
    </source>
</reference>
<evidence type="ECO:0000256" key="1">
    <source>
        <dbReference type="ARBA" id="ARBA00022737"/>
    </source>
</evidence>
<comment type="caution">
    <text evidence="5">The sequence shown here is derived from an EMBL/GenBank/DDBJ whole genome shotgun (WGS) entry which is preliminary data.</text>
</comment>
<evidence type="ECO:0000256" key="2">
    <source>
        <dbReference type="PROSITE-ProRule" id="PRU00504"/>
    </source>
</evidence>
<keyword evidence="3" id="KW-0732">Signal</keyword>
<feature type="repeat" description="NHL" evidence="2">
    <location>
        <begin position="51"/>
        <end position="81"/>
    </location>
</feature>
<name>A0A7K1SD51_9BACT</name>
<evidence type="ECO:0000259" key="4">
    <source>
        <dbReference type="Pfam" id="PF25021"/>
    </source>
</evidence>
<evidence type="ECO:0000313" key="5">
    <source>
        <dbReference type="EMBL" id="MVM31720.1"/>
    </source>
</evidence>
<dbReference type="InterPro" id="IPR011042">
    <property type="entry name" value="6-blade_b-propeller_TolB-like"/>
</dbReference>
<gene>
    <name evidence="5" type="ORF">GO755_16855</name>
</gene>